<evidence type="ECO:0000313" key="9">
    <source>
        <dbReference type="Proteomes" id="UP001515100"/>
    </source>
</evidence>
<keyword evidence="5" id="KW-0521">NADP</keyword>
<evidence type="ECO:0000256" key="4">
    <source>
        <dbReference type="ARBA" id="ARBA00022827"/>
    </source>
</evidence>
<organism evidence="8 9">
    <name type="scientific">Aeromicrobium fastidiosum</name>
    <dbReference type="NCBI Taxonomy" id="52699"/>
    <lineage>
        <taxon>Bacteria</taxon>
        <taxon>Bacillati</taxon>
        <taxon>Actinomycetota</taxon>
        <taxon>Actinomycetes</taxon>
        <taxon>Propionibacteriales</taxon>
        <taxon>Nocardioidaceae</taxon>
        <taxon>Aeromicrobium</taxon>
    </lineage>
</organism>
<protein>
    <submittedName>
        <fullName evidence="8">NAD(P)/FAD-dependent oxidoreductase</fullName>
    </submittedName>
</protein>
<dbReference type="InterPro" id="IPR020946">
    <property type="entry name" value="Flavin_mOase-like"/>
</dbReference>
<dbReference type="GO" id="GO:0050661">
    <property type="term" value="F:NADP binding"/>
    <property type="evidence" value="ECO:0007669"/>
    <property type="project" value="InterPro"/>
</dbReference>
<dbReference type="OrthoDB" id="5168853at2"/>
<name>A0A641AI23_9ACTN</name>
<dbReference type="EMBL" id="SDPP02000005">
    <property type="protein sequence ID" value="KAA1373615.1"/>
    <property type="molecule type" value="Genomic_DNA"/>
</dbReference>
<dbReference type="Pfam" id="PF00743">
    <property type="entry name" value="FMO-like"/>
    <property type="match status" value="1"/>
</dbReference>
<dbReference type="GO" id="GO:0004499">
    <property type="term" value="F:N,N-dimethylaniline monooxygenase activity"/>
    <property type="evidence" value="ECO:0007669"/>
    <property type="project" value="InterPro"/>
</dbReference>
<reference evidence="8" key="1">
    <citation type="submission" date="2019-09" db="EMBL/GenBank/DDBJ databases">
        <authorList>
            <person name="Li J."/>
        </authorList>
    </citation>
    <scope>NUCLEOTIDE SEQUENCE [LARGE SCALE GENOMIC DNA]</scope>
    <source>
        <strain evidence="8">NRBC 14897</strain>
    </source>
</reference>
<evidence type="ECO:0000256" key="1">
    <source>
        <dbReference type="ARBA" id="ARBA00001974"/>
    </source>
</evidence>
<keyword evidence="3" id="KW-0285">Flavoprotein</keyword>
<keyword evidence="7" id="KW-0503">Monooxygenase</keyword>
<sequence length="489" mass="54288">MDEQHVDVIIVGAGLSGIGAAYRLQEQCPGKTYALLESREAVGGTWDLFRYPGIRSDSDMYTLSFPFKPWTNTKAIADGSDIRDYIDEAADEFGIRDHIRFGHRVVRAAWSSEEARWTVTSTVGDQTVVQTASFLYLCSGYYSYDTGFTPDFPGLDTFEGQVVHPQFWPADLQYEGKEVVVIGSGATAVTLIPSMADDVSHITMLQRSPTYITTLPSKDTLAPLIRRLLPAGLAHRVTRRKNASVAIGFYLFCRRFPQLARRILLARAKRQLPQGTDMRHFTPRYDPWDQRLCVVPDGDLFRSIRRGKASIVTDTIARFTPTGIDLDSGEHLDADIVVTATGLQVVALGQIDFEVDGRAIDAHELYVYKGLMFSGMPNFAWCVGYTNASWTLRADLSSQYVCRLINHLDATGHDFGMPDPRGAAGQAAPILDLSSGYVTRVADLLPQQGSTSPWTIRQNWFLDSRDMKHTDLDQEMVFGRATVPAAVPA</sequence>
<dbReference type="RefSeq" id="WP_129185124.1">
    <property type="nucleotide sequence ID" value="NZ_JAGIOG010000001.1"/>
</dbReference>
<dbReference type="AlphaFoldDB" id="A0A641AI23"/>
<dbReference type="Proteomes" id="UP001515100">
    <property type="component" value="Unassembled WGS sequence"/>
</dbReference>
<evidence type="ECO:0000256" key="5">
    <source>
        <dbReference type="ARBA" id="ARBA00022857"/>
    </source>
</evidence>
<dbReference type="PANTHER" id="PTHR43872">
    <property type="entry name" value="MONOOXYGENASE, PUTATIVE (AFU_ORTHOLOGUE AFUA_8G02570)-RELATED"/>
    <property type="match status" value="1"/>
</dbReference>
<keyword evidence="4" id="KW-0274">FAD</keyword>
<dbReference type="Pfam" id="PF13450">
    <property type="entry name" value="NAD_binding_8"/>
    <property type="match status" value="1"/>
</dbReference>
<proteinExistence type="inferred from homology"/>
<comment type="cofactor">
    <cofactor evidence="1">
        <name>FAD</name>
        <dbReference type="ChEBI" id="CHEBI:57692"/>
    </cofactor>
</comment>
<dbReference type="FunFam" id="3.50.50.60:FF:000228">
    <property type="entry name" value="FAD-containing monooxygenase EthA"/>
    <property type="match status" value="1"/>
</dbReference>
<dbReference type="Gene3D" id="3.50.50.60">
    <property type="entry name" value="FAD/NAD(P)-binding domain"/>
    <property type="match status" value="3"/>
</dbReference>
<comment type="similarity">
    <text evidence="2">Belongs to the FAD-binding monooxygenase family.</text>
</comment>
<dbReference type="InterPro" id="IPR051820">
    <property type="entry name" value="FAD-binding_MO"/>
</dbReference>
<gene>
    <name evidence="8" type="ORF">ESP62_016795</name>
</gene>
<evidence type="ECO:0000256" key="7">
    <source>
        <dbReference type="ARBA" id="ARBA00023033"/>
    </source>
</evidence>
<evidence type="ECO:0000256" key="6">
    <source>
        <dbReference type="ARBA" id="ARBA00023002"/>
    </source>
</evidence>
<dbReference type="SUPFAM" id="SSF51905">
    <property type="entry name" value="FAD/NAD(P)-binding domain"/>
    <property type="match status" value="1"/>
</dbReference>
<keyword evidence="9" id="KW-1185">Reference proteome</keyword>
<dbReference type="InterPro" id="IPR036188">
    <property type="entry name" value="FAD/NAD-bd_sf"/>
</dbReference>
<keyword evidence="6" id="KW-0560">Oxidoreductase</keyword>
<dbReference type="PANTHER" id="PTHR43872:SF1">
    <property type="entry name" value="MONOOXYGENASE, PUTATIVE (AFU_ORTHOLOGUE AFUA_8G02570)-RELATED"/>
    <property type="match status" value="1"/>
</dbReference>
<comment type="caution">
    <text evidence="8">The sequence shown here is derived from an EMBL/GenBank/DDBJ whole genome shotgun (WGS) entry which is preliminary data.</text>
</comment>
<evidence type="ECO:0000313" key="8">
    <source>
        <dbReference type="EMBL" id="KAA1373615.1"/>
    </source>
</evidence>
<evidence type="ECO:0000256" key="2">
    <source>
        <dbReference type="ARBA" id="ARBA00010139"/>
    </source>
</evidence>
<accession>A0A641AI23</accession>
<evidence type="ECO:0000256" key="3">
    <source>
        <dbReference type="ARBA" id="ARBA00022630"/>
    </source>
</evidence>
<dbReference type="GO" id="GO:0050660">
    <property type="term" value="F:flavin adenine dinucleotide binding"/>
    <property type="evidence" value="ECO:0007669"/>
    <property type="project" value="InterPro"/>
</dbReference>